<keyword evidence="2" id="KW-1185">Reference proteome</keyword>
<protein>
    <recommendedName>
        <fullName evidence="3">DUF4374 domain-containing protein</fullName>
    </recommendedName>
</protein>
<accession>A0ABP8M2I4</accession>
<sequence length="393" mass="44764">MAALLGALLSACGAPDSAKQKKYSIVVTAGDEKSYIWQTDHLDSGTVDPVKAGVRLDGPPRIWYYLLVKNGTYYYVDSKSEYFVKSEIRNNRFVHLDSLPLPDFSYPDHSAFIGRDTVFLISHSMGMAPKKFAKVNVRNMTATVGTLPVPTPVKPFDNLSVGFAMWRDNRLWLGYTYHYANRQKGYGSSDTVYVSRMTWPGMKPEYTGKDPRSTYPGNVNTAQQNTFKDEKGDFYFLACPGIVRGANPYQPTAVYRIKAGEQTLDSTYFFNISASAVQNHAYGLWYLGHSKALLRSERKDLFTTYKEHYLIPHNEYFEVDLQSREVRKLNLPLDKGSSRTCVLVENDKAYITINDGKGNNDVWIYNPADRRLTKGLHLEGDIDYIFRLEKLYQ</sequence>
<evidence type="ECO:0000313" key="2">
    <source>
        <dbReference type="Proteomes" id="UP001501508"/>
    </source>
</evidence>
<comment type="caution">
    <text evidence="1">The sequence shown here is derived from an EMBL/GenBank/DDBJ whole genome shotgun (WGS) entry which is preliminary data.</text>
</comment>
<dbReference type="Proteomes" id="UP001501508">
    <property type="component" value="Unassembled WGS sequence"/>
</dbReference>
<organism evidence="1 2">
    <name type="scientific">Ravibacter arvi</name>
    <dbReference type="NCBI Taxonomy" id="2051041"/>
    <lineage>
        <taxon>Bacteria</taxon>
        <taxon>Pseudomonadati</taxon>
        <taxon>Bacteroidota</taxon>
        <taxon>Cytophagia</taxon>
        <taxon>Cytophagales</taxon>
        <taxon>Spirosomataceae</taxon>
        <taxon>Ravibacter</taxon>
    </lineage>
</organism>
<gene>
    <name evidence="1" type="ORF">GCM10023091_28120</name>
</gene>
<evidence type="ECO:0008006" key="3">
    <source>
        <dbReference type="Google" id="ProtNLM"/>
    </source>
</evidence>
<dbReference type="EMBL" id="BAABEY010000026">
    <property type="protein sequence ID" value="GAA4442024.1"/>
    <property type="molecule type" value="Genomic_DNA"/>
</dbReference>
<name>A0ABP8M2I4_9BACT</name>
<proteinExistence type="predicted"/>
<evidence type="ECO:0000313" key="1">
    <source>
        <dbReference type="EMBL" id="GAA4442024.1"/>
    </source>
</evidence>
<reference evidence="2" key="1">
    <citation type="journal article" date="2019" name="Int. J. Syst. Evol. Microbiol.">
        <title>The Global Catalogue of Microorganisms (GCM) 10K type strain sequencing project: providing services to taxonomists for standard genome sequencing and annotation.</title>
        <authorList>
            <consortium name="The Broad Institute Genomics Platform"/>
            <consortium name="The Broad Institute Genome Sequencing Center for Infectious Disease"/>
            <person name="Wu L."/>
            <person name="Ma J."/>
        </authorList>
    </citation>
    <scope>NUCLEOTIDE SEQUENCE [LARGE SCALE GENOMIC DNA]</scope>
    <source>
        <strain evidence="2">JCM 31920</strain>
    </source>
</reference>